<keyword evidence="2" id="KW-0677">Repeat</keyword>
<dbReference type="GO" id="GO:0042300">
    <property type="term" value="F:beta-amyrin synthase activity"/>
    <property type="evidence" value="ECO:0007669"/>
    <property type="project" value="TreeGrafter"/>
</dbReference>
<feature type="domain" description="Squalene cyclase C-terminal" evidence="5">
    <location>
        <begin position="411"/>
        <end position="749"/>
    </location>
</feature>
<evidence type="ECO:0000259" key="5">
    <source>
        <dbReference type="Pfam" id="PF13243"/>
    </source>
</evidence>
<dbReference type="PROSITE" id="PS01074">
    <property type="entry name" value="TERPENE_SYNTHASES"/>
    <property type="match status" value="1"/>
</dbReference>
<feature type="domain" description="Squalene cyclase N-terminal" evidence="6">
    <location>
        <begin position="98"/>
        <end position="357"/>
    </location>
</feature>
<dbReference type="EC" id="5.4.99.-" evidence="4"/>
<dbReference type="EMBL" id="JAIWQS010000007">
    <property type="protein sequence ID" value="KAJ8760023.1"/>
    <property type="molecule type" value="Genomic_DNA"/>
</dbReference>
<sequence length="757" mass="87074">MWRLRIGEGGNNPYLFSTNSYVGRQIWEFDPNVGTPEERVEVEEARKNFQENRFKVKGSCALLWQFQVFREKNFKQTIPQVKIGDGEEVTYEKVTVAVRRAASFLSALQGGDGHWPSENSGVMFYFPLLAFTAHITGHLNVLFPAEHRKEILRYTYNHQNEDGGWGLHLESHSNMFCTVFNYISLRMFGEGVDDTDCARARKWILDHGGATYILSWGKIWLAILGLFDWSGCIPLIPEAQILPKFPMNSGILWCYSRLIYLPMSYLYGKRFVGPITPLVQQLREEIFTQPYETINWKEARHLCAKEDVYYPHSSLQDFIWDGLHVLSEPLLTRWPLNKLVREKALELTMKHIHYEDENSRYICIGCVEKTLCMLACWVEDPNGDSFKKHLARVPDYLWLEEDGMKVQSIGSQLWDATFGFQALLESDLGDELKPALRKAYDFIKNSQVLENPSGDFKSMYRHISKGSWTFSDRDHGWQVSDCTAEALKCVLFATIFYPQLGVEKMELHRLHEAVNVILSMQSENGGVTAWEDVRGPKWLEMFNPVEFIENVVVEHEYVECTSSSIQALVKFKKLYPEHRRKEINKFIENAVQYLQKSQKPDGSWYGNWAICFTYGTWFALVGLKAAGKTYGNCLAVRRGVDFLLKMQCEDGGWGESYLSCSNKVYTPLEGNRSSLTQTAWAMMGLIHSGQAFRDPTPLHRAAKLLINSQLEDGGFPQQELMGVFGNNCMLHYGLYRNVFPLWALAEYRKHVPCPSNS</sequence>
<dbReference type="NCBIfam" id="TIGR01787">
    <property type="entry name" value="squalene_cyclas"/>
    <property type="match status" value="1"/>
</dbReference>
<evidence type="ECO:0000256" key="3">
    <source>
        <dbReference type="ARBA" id="ARBA00023235"/>
    </source>
</evidence>
<organism evidence="7 8">
    <name type="scientific">Erythroxylum novogranatense</name>
    <dbReference type="NCBI Taxonomy" id="1862640"/>
    <lineage>
        <taxon>Eukaryota</taxon>
        <taxon>Viridiplantae</taxon>
        <taxon>Streptophyta</taxon>
        <taxon>Embryophyta</taxon>
        <taxon>Tracheophyta</taxon>
        <taxon>Spermatophyta</taxon>
        <taxon>Magnoliopsida</taxon>
        <taxon>eudicotyledons</taxon>
        <taxon>Gunneridae</taxon>
        <taxon>Pentapetalae</taxon>
        <taxon>rosids</taxon>
        <taxon>fabids</taxon>
        <taxon>Malpighiales</taxon>
        <taxon>Erythroxylaceae</taxon>
        <taxon>Erythroxylum</taxon>
    </lineage>
</organism>
<reference evidence="7 8" key="1">
    <citation type="submission" date="2021-09" db="EMBL/GenBank/DDBJ databases">
        <title>Genomic insights and catalytic innovation underlie evolution of tropane alkaloids biosynthesis.</title>
        <authorList>
            <person name="Wang Y.-J."/>
            <person name="Tian T."/>
            <person name="Huang J.-P."/>
            <person name="Huang S.-X."/>
        </authorList>
    </citation>
    <scope>NUCLEOTIDE SEQUENCE [LARGE SCALE GENOMIC DNA]</scope>
    <source>
        <strain evidence="7">KIB-2018</strain>
        <tissue evidence="7">Leaf</tissue>
    </source>
</reference>
<dbReference type="Proteomes" id="UP001159364">
    <property type="component" value="Linkage Group LG07"/>
</dbReference>
<evidence type="ECO:0000259" key="6">
    <source>
        <dbReference type="Pfam" id="PF13249"/>
    </source>
</evidence>
<dbReference type="AlphaFoldDB" id="A0AAV8T173"/>
<dbReference type="SFLD" id="SFLDG01016">
    <property type="entry name" value="Prenyltransferase_Like_2"/>
    <property type="match status" value="1"/>
</dbReference>
<keyword evidence="3 4" id="KW-0413">Isomerase</keyword>
<evidence type="ECO:0000256" key="2">
    <source>
        <dbReference type="ARBA" id="ARBA00022737"/>
    </source>
</evidence>
<proteinExistence type="inferred from homology"/>
<name>A0AAV8T173_9ROSI</name>
<keyword evidence="8" id="KW-1185">Reference proteome</keyword>
<evidence type="ECO:0000313" key="8">
    <source>
        <dbReference type="Proteomes" id="UP001159364"/>
    </source>
</evidence>
<comment type="similarity">
    <text evidence="1 4">Belongs to the terpene cyclase/mutase family.</text>
</comment>
<dbReference type="GO" id="GO:0005811">
    <property type="term" value="C:lipid droplet"/>
    <property type="evidence" value="ECO:0007669"/>
    <property type="project" value="InterPro"/>
</dbReference>
<accession>A0AAV8T173</accession>
<dbReference type="PANTHER" id="PTHR11764:SF90">
    <property type="entry name" value="TERPENE CYCLASE_MUTASE FAMILY MEMBER"/>
    <property type="match status" value="1"/>
</dbReference>
<protein>
    <recommendedName>
        <fullName evidence="4">Terpene cyclase/mutase family member</fullName>
        <ecNumber evidence="4">5.4.99.-</ecNumber>
    </recommendedName>
</protein>
<dbReference type="InterPro" id="IPR032696">
    <property type="entry name" value="SQ_cyclase_C"/>
</dbReference>
<dbReference type="InterPro" id="IPR018333">
    <property type="entry name" value="Squalene_cyclase"/>
</dbReference>
<dbReference type="CDD" id="cd02892">
    <property type="entry name" value="SQCY_1"/>
    <property type="match status" value="1"/>
</dbReference>
<dbReference type="SUPFAM" id="SSF48239">
    <property type="entry name" value="Terpenoid cyclases/Protein prenyltransferases"/>
    <property type="match status" value="2"/>
</dbReference>
<gene>
    <name evidence="7" type="ORF">K2173_010879</name>
</gene>
<dbReference type="InterPro" id="IPR002365">
    <property type="entry name" value="Terpene_synthase_CS"/>
</dbReference>
<comment type="caution">
    <text evidence="7">The sequence shown here is derived from an EMBL/GenBank/DDBJ whole genome shotgun (WGS) entry which is preliminary data.</text>
</comment>
<dbReference type="GO" id="GO:0016104">
    <property type="term" value="P:triterpenoid biosynthetic process"/>
    <property type="evidence" value="ECO:0007669"/>
    <property type="project" value="InterPro"/>
</dbReference>
<dbReference type="Pfam" id="PF13243">
    <property type="entry name" value="SQHop_cyclase_C"/>
    <property type="match status" value="1"/>
</dbReference>
<dbReference type="Pfam" id="PF13249">
    <property type="entry name" value="SQHop_cyclase_N"/>
    <property type="match status" value="1"/>
</dbReference>
<evidence type="ECO:0000313" key="7">
    <source>
        <dbReference type="EMBL" id="KAJ8760023.1"/>
    </source>
</evidence>
<dbReference type="InterPro" id="IPR032697">
    <property type="entry name" value="SQ_cyclase_N"/>
</dbReference>
<dbReference type="FunFam" id="1.50.10.20:FF:000011">
    <property type="entry name" value="Terpene cyclase/mutase family member"/>
    <property type="match status" value="1"/>
</dbReference>
<evidence type="ECO:0000256" key="1">
    <source>
        <dbReference type="ARBA" id="ARBA00009755"/>
    </source>
</evidence>
<dbReference type="InterPro" id="IPR008930">
    <property type="entry name" value="Terpenoid_cyclase/PrenylTrfase"/>
</dbReference>
<dbReference type="PANTHER" id="PTHR11764">
    <property type="entry name" value="TERPENE CYCLASE/MUTASE FAMILY MEMBER"/>
    <property type="match status" value="1"/>
</dbReference>
<evidence type="ECO:0000256" key="4">
    <source>
        <dbReference type="RuleBase" id="RU362003"/>
    </source>
</evidence>
<dbReference type="Gene3D" id="1.50.10.20">
    <property type="match status" value="2"/>
</dbReference>